<gene>
    <name evidence="1" type="ORF">I7X13_13205</name>
</gene>
<evidence type="ECO:0008006" key="3">
    <source>
        <dbReference type="Google" id="ProtNLM"/>
    </source>
</evidence>
<dbReference type="Proteomes" id="UP000625631">
    <property type="component" value="Unassembled WGS sequence"/>
</dbReference>
<sequence length="142" mass="16325">MHQTIELPSRSISFRPDLRVMVVRWHSHATFEEVQADYAQMLAAAEEHGISDWLLDVRRRNKIPADLSDWVTNVFYPQATQRLAPRRLRMAVLNSPALTEAYTSDPAQNKYVAYVLDPARPFDIGLFEDEGAAMRWLNPAEL</sequence>
<proteinExistence type="predicted"/>
<name>A0ABS0Q9X3_9BACT</name>
<accession>A0ABS0Q9X3</accession>
<organism evidence="1 2">
    <name type="scientific">Hymenobacter negativus</name>
    <dbReference type="NCBI Taxonomy" id="2795026"/>
    <lineage>
        <taxon>Bacteria</taxon>
        <taxon>Pseudomonadati</taxon>
        <taxon>Bacteroidota</taxon>
        <taxon>Cytophagia</taxon>
        <taxon>Cytophagales</taxon>
        <taxon>Hymenobacteraceae</taxon>
        <taxon>Hymenobacter</taxon>
    </lineage>
</organism>
<protein>
    <recommendedName>
        <fullName evidence="3">STAS/SEC14 domain-containing protein</fullName>
    </recommendedName>
</protein>
<evidence type="ECO:0000313" key="2">
    <source>
        <dbReference type="Proteomes" id="UP000625631"/>
    </source>
</evidence>
<dbReference type="RefSeq" id="WP_198066493.1">
    <property type="nucleotide sequence ID" value="NZ_JAEDAD010000001.1"/>
</dbReference>
<evidence type="ECO:0000313" key="1">
    <source>
        <dbReference type="EMBL" id="MBH8559016.1"/>
    </source>
</evidence>
<keyword evidence="2" id="KW-1185">Reference proteome</keyword>
<comment type="caution">
    <text evidence="1">The sequence shown here is derived from an EMBL/GenBank/DDBJ whole genome shotgun (WGS) entry which is preliminary data.</text>
</comment>
<reference evidence="1 2" key="1">
    <citation type="submission" date="2020-12" db="EMBL/GenBank/DDBJ databases">
        <title>Hymenobacter sp.</title>
        <authorList>
            <person name="Kim M.K."/>
        </authorList>
    </citation>
    <scope>NUCLEOTIDE SEQUENCE [LARGE SCALE GENOMIC DNA]</scope>
    <source>
        <strain evidence="1 2">BT442</strain>
    </source>
</reference>
<dbReference type="EMBL" id="JAEDAE010000005">
    <property type="protein sequence ID" value="MBH8559016.1"/>
    <property type="molecule type" value="Genomic_DNA"/>
</dbReference>